<dbReference type="RefSeq" id="WP_110791508.1">
    <property type="nucleotide sequence ID" value="NZ_QJRY01000004.1"/>
</dbReference>
<accession>A0ABX5NSA8</accession>
<organism evidence="1 2">
    <name type="scientific">Rhizobium wuzhouense</name>
    <dbReference type="NCBI Taxonomy" id="1986026"/>
    <lineage>
        <taxon>Bacteria</taxon>
        <taxon>Pseudomonadati</taxon>
        <taxon>Pseudomonadota</taxon>
        <taxon>Alphaproteobacteria</taxon>
        <taxon>Hyphomicrobiales</taxon>
        <taxon>Rhizobiaceae</taxon>
        <taxon>Rhizobium/Agrobacterium group</taxon>
        <taxon>Rhizobium</taxon>
    </lineage>
</organism>
<keyword evidence="2" id="KW-1185">Reference proteome</keyword>
<comment type="caution">
    <text evidence="1">The sequence shown here is derived from an EMBL/GenBank/DDBJ whole genome shotgun (WGS) entry which is preliminary data.</text>
</comment>
<evidence type="ECO:0000313" key="2">
    <source>
        <dbReference type="Proteomes" id="UP000247536"/>
    </source>
</evidence>
<sequence>MSDEIAVQRLAEFARRYAGIRLQSTSANVVYYSGDLYNVDGSTDDPKINGASWKGLLKAEGIDGNCYVTHPLPNPGTTTHPAFSVGGHMTQNADGSVDIGGTCYLMPLCSWHNSTSNNGNAFQHTETKMLELYGYMKGDLAATFLARMPGDQALRIVGADANTLTVQSTDMDKLVEAMAAGVREGLPISVPPHYLVFRRLSDDGRITYVIEAASLP</sequence>
<dbReference type="Proteomes" id="UP000247536">
    <property type="component" value="Unassembled WGS sequence"/>
</dbReference>
<dbReference type="EMBL" id="QJRY01000004">
    <property type="protein sequence ID" value="PYB72987.1"/>
    <property type="molecule type" value="Genomic_DNA"/>
</dbReference>
<protein>
    <submittedName>
        <fullName evidence="1">Uncharacterized protein</fullName>
    </submittedName>
</protein>
<name>A0ABX5NSA8_9HYPH</name>
<gene>
    <name evidence="1" type="ORF">DMY87_11665</name>
</gene>
<proteinExistence type="predicted"/>
<reference evidence="1 2" key="1">
    <citation type="submission" date="2018-06" db="EMBL/GenBank/DDBJ databases">
        <title>Rhizobium wuzhouense sp. nov., isolated from roots of Oryza officinalis.</title>
        <authorList>
            <person name="Yuan T."/>
        </authorList>
    </citation>
    <scope>NUCLEOTIDE SEQUENCE [LARGE SCALE GENOMIC DNA]</scope>
    <source>
        <strain evidence="1 2">W44</strain>
    </source>
</reference>
<evidence type="ECO:0000313" key="1">
    <source>
        <dbReference type="EMBL" id="PYB72987.1"/>
    </source>
</evidence>